<organism evidence="1 2">
    <name type="scientific">Nocardia amamiensis</name>
    <dbReference type="NCBI Taxonomy" id="404578"/>
    <lineage>
        <taxon>Bacteria</taxon>
        <taxon>Bacillati</taxon>
        <taxon>Actinomycetota</taxon>
        <taxon>Actinomycetes</taxon>
        <taxon>Mycobacteriales</taxon>
        <taxon>Nocardiaceae</taxon>
        <taxon>Nocardia</taxon>
    </lineage>
</organism>
<protein>
    <submittedName>
        <fullName evidence="1">Uncharacterized protein</fullName>
    </submittedName>
</protein>
<dbReference type="RefSeq" id="WP_195132785.1">
    <property type="nucleotide sequence ID" value="NZ_JADLQX010000028.1"/>
</dbReference>
<accession>A0ABS0CY24</accession>
<evidence type="ECO:0000313" key="2">
    <source>
        <dbReference type="Proteomes" id="UP000702209"/>
    </source>
</evidence>
<name>A0ABS0CY24_9NOCA</name>
<dbReference type="Proteomes" id="UP000702209">
    <property type="component" value="Unassembled WGS sequence"/>
</dbReference>
<comment type="caution">
    <text evidence="1">The sequence shown here is derived from an EMBL/GenBank/DDBJ whole genome shotgun (WGS) entry which is preliminary data.</text>
</comment>
<sequence>MVRAVDFQIRRQDAAPLTGAIHERHQVFHVELTRTPQALEGKLLAVLLPLVGPSSLRKSLAGPLQAA</sequence>
<reference evidence="1 2" key="1">
    <citation type="submission" date="2020-10" db="EMBL/GenBank/DDBJ databases">
        <title>Identification of Nocardia species via Next-generation sequencing and recognition of intraspecies genetic diversity.</title>
        <authorList>
            <person name="Li P."/>
            <person name="Li P."/>
            <person name="Lu B."/>
        </authorList>
    </citation>
    <scope>NUCLEOTIDE SEQUENCE [LARGE SCALE GENOMIC DNA]</scope>
    <source>
        <strain evidence="1 2">BJ06-0157</strain>
    </source>
</reference>
<proteinExistence type="predicted"/>
<gene>
    <name evidence="1" type="ORF">IU459_28770</name>
</gene>
<keyword evidence="2" id="KW-1185">Reference proteome</keyword>
<dbReference type="EMBL" id="JADLQX010000028">
    <property type="protein sequence ID" value="MBF6301501.1"/>
    <property type="molecule type" value="Genomic_DNA"/>
</dbReference>
<evidence type="ECO:0000313" key="1">
    <source>
        <dbReference type="EMBL" id="MBF6301501.1"/>
    </source>
</evidence>